<name>F9XLX0_ZYMTI</name>
<dbReference type="EMBL" id="CM001205">
    <property type="protein sequence ID" value="EGP83937.1"/>
    <property type="molecule type" value="Genomic_DNA"/>
</dbReference>
<evidence type="ECO:0008006" key="3">
    <source>
        <dbReference type="Google" id="ProtNLM"/>
    </source>
</evidence>
<dbReference type="Proteomes" id="UP000008062">
    <property type="component" value="Chromosome 10"/>
</dbReference>
<dbReference type="InterPro" id="IPR011333">
    <property type="entry name" value="SKP1/BTB/POZ_sf"/>
</dbReference>
<proteinExistence type="predicted"/>
<dbReference type="RefSeq" id="XP_003848961.1">
    <property type="nucleotide sequence ID" value="XM_003848913.1"/>
</dbReference>
<gene>
    <name evidence="1" type="ORF">MYCGRDRAFT_96372</name>
</gene>
<keyword evidence="2" id="KW-1185">Reference proteome</keyword>
<dbReference type="InParanoid" id="F9XLX0"/>
<dbReference type="Gene3D" id="3.30.710.10">
    <property type="entry name" value="Potassium Channel Kv1.1, Chain A"/>
    <property type="match status" value="1"/>
</dbReference>
<reference evidence="1 2" key="1">
    <citation type="journal article" date="2011" name="PLoS Genet.">
        <title>Finished genome of the fungal wheat pathogen Mycosphaerella graminicola reveals dispensome structure, chromosome plasticity, and stealth pathogenesis.</title>
        <authorList>
            <person name="Goodwin S.B."/>
            <person name="Ben M'barek S."/>
            <person name="Dhillon B."/>
            <person name="Wittenberg A.H.J."/>
            <person name="Crane C.F."/>
            <person name="Hane J.K."/>
            <person name="Foster A.J."/>
            <person name="Van der Lee T.A.J."/>
            <person name="Grimwood J."/>
            <person name="Aerts A."/>
            <person name="Antoniw J."/>
            <person name="Bailey A."/>
            <person name="Bluhm B."/>
            <person name="Bowler J."/>
            <person name="Bristow J."/>
            <person name="van der Burgt A."/>
            <person name="Canto-Canche B."/>
            <person name="Churchill A.C.L."/>
            <person name="Conde-Ferraez L."/>
            <person name="Cools H.J."/>
            <person name="Coutinho P.M."/>
            <person name="Csukai M."/>
            <person name="Dehal P."/>
            <person name="De Wit P."/>
            <person name="Donzelli B."/>
            <person name="van de Geest H.C."/>
            <person name="van Ham R.C.H.J."/>
            <person name="Hammond-Kosack K.E."/>
            <person name="Henrissat B."/>
            <person name="Kilian A."/>
            <person name="Kobayashi A.K."/>
            <person name="Koopmann E."/>
            <person name="Kourmpetis Y."/>
            <person name="Kuzniar A."/>
            <person name="Lindquist E."/>
            <person name="Lombard V."/>
            <person name="Maliepaard C."/>
            <person name="Martins N."/>
            <person name="Mehrabi R."/>
            <person name="Nap J.P.H."/>
            <person name="Ponomarenko A."/>
            <person name="Rudd J.J."/>
            <person name="Salamov A."/>
            <person name="Schmutz J."/>
            <person name="Schouten H.J."/>
            <person name="Shapiro H."/>
            <person name="Stergiopoulos I."/>
            <person name="Torriani S.F.F."/>
            <person name="Tu H."/>
            <person name="de Vries R.P."/>
            <person name="Waalwijk C."/>
            <person name="Ware S.B."/>
            <person name="Wiebenga A."/>
            <person name="Zwiers L.-H."/>
            <person name="Oliver R.P."/>
            <person name="Grigoriev I.V."/>
            <person name="Kema G.H.J."/>
        </authorList>
    </citation>
    <scope>NUCLEOTIDE SEQUENCE [LARGE SCALE GENOMIC DNA]</scope>
    <source>
        <strain evidence="2">CBS 115943 / IPO323</strain>
    </source>
</reference>
<dbReference type="GeneID" id="13398281"/>
<sequence>MATNAVIAACINDPYHADVVVECGSPDARWEVDCHKAVICPQSTFLSNKCAASGDRPVETKAKDRIVIDAPYDGKAVTAVLRSMYRSKEDTEWLQGFAWIDLLRMFQVAHLFERNDLEPMICSTASLKVDEIVDLDQIEGALDEYRKLGQPYLYGHFGNDLEKLHHRQFALQKKRKEDTKRELVDTLAALRNPETRGDLSEEAYIKFLEAVQGSNWLH</sequence>
<evidence type="ECO:0000313" key="2">
    <source>
        <dbReference type="Proteomes" id="UP000008062"/>
    </source>
</evidence>
<dbReference type="OrthoDB" id="6359816at2759"/>
<dbReference type="HOGENOM" id="CLU_1267788_0_0_1"/>
<dbReference type="VEuPathDB" id="FungiDB:ZTRI_10.468"/>
<dbReference type="KEGG" id="ztr:MYCGRDRAFT_96372"/>
<evidence type="ECO:0000313" key="1">
    <source>
        <dbReference type="EMBL" id="EGP83937.1"/>
    </source>
</evidence>
<organism evidence="1 2">
    <name type="scientific">Zymoseptoria tritici (strain CBS 115943 / IPO323)</name>
    <name type="common">Speckled leaf blotch fungus</name>
    <name type="synonym">Septoria tritici</name>
    <dbReference type="NCBI Taxonomy" id="336722"/>
    <lineage>
        <taxon>Eukaryota</taxon>
        <taxon>Fungi</taxon>
        <taxon>Dikarya</taxon>
        <taxon>Ascomycota</taxon>
        <taxon>Pezizomycotina</taxon>
        <taxon>Dothideomycetes</taxon>
        <taxon>Dothideomycetidae</taxon>
        <taxon>Mycosphaerellales</taxon>
        <taxon>Mycosphaerellaceae</taxon>
        <taxon>Zymoseptoria</taxon>
    </lineage>
</organism>
<accession>F9XLX0</accession>
<dbReference type="AlphaFoldDB" id="F9XLX0"/>
<protein>
    <recommendedName>
        <fullName evidence="3">BTB domain-containing protein</fullName>
    </recommendedName>
</protein>